<reference evidence="1 2" key="2">
    <citation type="journal article" date="2018" name="New Phytol.">
        <title>High intraspecific genome diversity in the model arbuscular mycorrhizal symbiont Rhizophagus irregularis.</title>
        <authorList>
            <person name="Chen E.C.H."/>
            <person name="Morin E."/>
            <person name="Beaudet D."/>
            <person name="Noel J."/>
            <person name="Yildirir G."/>
            <person name="Ndikumana S."/>
            <person name="Charron P."/>
            <person name="St-Onge C."/>
            <person name="Giorgi J."/>
            <person name="Kruger M."/>
            <person name="Marton T."/>
            <person name="Ropars J."/>
            <person name="Grigoriev I.V."/>
            <person name="Hainaut M."/>
            <person name="Henrissat B."/>
            <person name="Roux C."/>
            <person name="Martin F."/>
            <person name="Corradi N."/>
        </authorList>
    </citation>
    <scope>NUCLEOTIDE SEQUENCE [LARGE SCALE GENOMIC DNA]</scope>
    <source>
        <strain evidence="1 2">DAOM 197198</strain>
    </source>
</reference>
<protein>
    <submittedName>
        <fullName evidence="1">Uncharacterized protein</fullName>
    </submittedName>
</protein>
<sequence length="120" mass="13471">MTVDETIIGEMSVDETIVGEMSVDDRIVGEMSVDDRIVGDNPPNILAKRRIFENGMHKILQDNINIIHQCLWTNKKAGLGSEDYQKATEAVFRYVKESQLSINAPLGTRYKSAFIEGVQL</sequence>
<proteinExistence type="predicted"/>
<reference evidence="1 2" key="1">
    <citation type="journal article" date="2013" name="Proc. Natl. Acad. Sci. U.S.A.">
        <title>Genome of an arbuscular mycorrhizal fungus provides insight into the oldest plant symbiosis.</title>
        <authorList>
            <person name="Tisserant E."/>
            <person name="Malbreil M."/>
            <person name="Kuo A."/>
            <person name="Kohler A."/>
            <person name="Symeonidi A."/>
            <person name="Balestrini R."/>
            <person name="Charron P."/>
            <person name="Duensing N."/>
            <person name="Frei Dit Frey N."/>
            <person name="Gianinazzi-Pearson V."/>
            <person name="Gilbert L.B."/>
            <person name="Handa Y."/>
            <person name="Herr J.R."/>
            <person name="Hijri M."/>
            <person name="Koul R."/>
            <person name="Kawaguchi M."/>
            <person name="Krajinski F."/>
            <person name="Lammers P.J."/>
            <person name="Masclaux F.G."/>
            <person name="Murat C."/>
            <person name="Morin E."/>
            <person name="Ndikumana S."/>
            <person name="Pagni M."/>
            <person name="Petitpierre D."/>
            <person name="Requena N."/>
            <person name="Rosikiewicz P."/>
            <person name="Riley R."/>
            <person name="Saito K."/>
            <person name="San Clemente H."/>
            <person name="Shapiro H."/>
            <person name="van Tuinen D."/>
            <person name="Becard G."/>
            <person name="Bonfante P."/>
            <person name="Paszkowski U."/>
            <person name="Shachar-Hill Y.Y."/>
            <person name="Tuskan G.A."/>
            <person name="Young P.W."/>
            <person name="Sanders I.R."/>
            <person name="Henrissat B."/>
            <person name="Rensing S.A."/>
            <person name="Grigoriev I.V."/>
            <person name="Corradi N."/>
            <person name="Roux C."/>
            <person name="Martin F."/>
        </authorList>
    </citation>
    <scope>NUCLEOTIDE SEQUENCE [LARGE SCALE GENOMIC DNA]</scope>
    <source>
        <strain evidence="1 2">DAOM 197198</strain>
    </source>
</reference>
<organism evidence="1 2">
    <name type="scientific">Rhizophagus irregularis (strain DAOM 181602 / DAOM 197198 / MUCL 43194)</name>
    <name type="common">Arbuscular mycorrhizal fungus</name>
    <name type="synonym">Glomus intraradices</name>
    <dbReference type="NCBI Taxonomy" id="747089"/>
    <lineage>
        <taxon>Eukaryota</taxon>
        <taxon>Fungi</taxon>
        <taxon>Fungi incertae sedis</taxon>
        <taxon>Mucoromycota</taxon>
        <taxon>Glomeromycotina</taxon>
        <taxon>Glomeromycetes</taxon>
        <taxon>Glomerales</taxon>
        <taxon>Glomeraceae</taxon>
        <taxon>Rhizophagus</taxon>
    </lineage>
</organism>
<dbReference type="AlphaFoldDB" id="A0A2P4PET4"/>
<dbReference type="Proteomes" id="UP000018888">
    <property type="component" value="Unassembled WGS sequence"/>
</dbReference>
<evidence type="ECO:0000313" key="2">
    <source>
        <dbReference type="Proteomes" id="UP000018888"/>
    </source>
</evidence>
<gene>
    <name evidence="1" type="ORF">GLOIN_2v1783519</name>
</gene>
<dbReference type="EMBL" id="AUPC02000253">
    <property type="protein sequence ID" value="POG63893.1"/>
    <property type="molecule type" value="Genomic_DNA"/>
</dbReference>
<keyword evidence="2" id="KW-1185">Reference proteome</keyword>
<dbReference type="VEuPathDB" id="FungiDB:RhiirFUN_009970"/>
<name>A0A2P4PET4_RHIID</name>
<evidence type="ECO:0000313" key="1">
    <source>
        <dbReference type="EMBL" id="POG63893.1"/>
    </source>
</evidence>
<comment type="caution">
    <text evidence="1">The sequence shown here is derived from an EMBL/GenBank/DDBJ whole genome shotgun (WGS) entry which is preliminary data.</text>
</comment>
<accession>A0A2P4PET4</accession>